<dbReference type="RefSeq" id="WP_289456905.1">
    <property type="nucleotide sequence ID" value="NZ_JAUCGQ010000004.1"/>
</dbReference>
<evidence type="ECO:0000259" key="2">
    <source>
        <dbReference type="PROSITE" id="PS51736"/>
    </source>
</evidence>
<dbReference type="PROSITE" id="PS51737">
    <property type="entry name" value="RECOMBINASE_DNA_BIND"/>
    <property type="match status" value="1"/>
</dbReference>
<dbReference type="CDD" id="cd00338">
    <property type="entry name" value="Ser_Recombinase"/>
    <property type="match status" value="1"/>
</dbReference>
<dbReference type="EMBL" id="JAUCGQ010000004">
    <property type="protein sequence ID" value="MDM7856633.1"/>
    <property type="molecule type" value="Genomic_DNA"/>
</dbReference>
<keyword evidence="1" id="KW-0175">Coiled coil</keyword>
<dbReference type="InterPro" id="IPR036162">
    <property type="entry name" value="Resolvase-like_N_sf"/>
</dbReference>
<dbReference type="InterPro" id="IPR011109">
    <property type="entry name" value="DNA_bind_recombinase_dom"/>
</dbReference>
<feature type="domain" description="Recombinase" evidence="3">
    <location>
        <begin position="182"/>
        <end position="295"/>
    </location>
</feature>
<dbReference type="Pfam" id="PF07508">
    <property type="entry name" value="Recombinase"/>
    <property type="match status" value="1"/>
</dbReference>
<dbReference type="InterPro" id="IPR038109">
    <property type="entry name" value="DNA_bind_recomb_sf"/>
</dbReference>
<keyword evidence="5" id="KW-1185">Reference proteome</keyword>
<proteinExistence type="predicted"/>
<name>A0ABT7SKB7_9CELL</name>
<dbReference type="InterPro" id="IPR006119">
    <property type="entry name" value="Resolv_N"/>
</dbReference>
<sequence length="498" mass="55749">MNRTYHPPTASRTPRGYARISQARDGTTVKVERQRAEIEPFAAARGDVLTDALWHVDNDKSAYDEGVERPGFNDLLRDVLAGRVSTVYAWDQDRVARDVGVWEGFLKACRSTGTRIVFRTAGEMDLTTVNGRTQTRFNAVMARHESEHKAERVEVAARHRAMQGRAHGAVLYGWRRVYAFDGSGVQIRGQWHDEIHPEQAAIIRECARRVLAGESIKALARELNARGVPTPKVMDQAGRRYEWEAASLRMLLLRPANAGLRVYQGRPQFDAEAPAILARGDWDRVVATLNDPGRRTVSDNRVRHLLSGIMKCAVCERGMRARRITGETTLRYLCPAGHTARVASKVDWYVTETVVDLLVDRDKINGLLCGDDAAVADATRRATEIAAEIANWNTDRRNRLVSREEWLRIVPDLQAELEEAERAARATSTRYRDLMEDVVGPGAADRFSALPISRKRAIIEALFAIRVHPLPAGRNARGPFDPSLIEVKPRRTDDAVAA</sequence>
<dbReference type="Gene3D" id="3.40.50.1390">
    <property type="entry name" value="Resolvase, N-terminal catalytic domain"/>
    <property type="match status" value="1"/>
</dbReference>
<feature type="coiled-coil region" evidence="1">
    <location>
        <begin position="403"/>
        <end position="437"/>
    </location>
</feature>
<evidence type="ECO:0000259" key="3">
    <source>
        <dbReference type="PROSITE" id="PS51737"/>
    </source>
</evidence>
<dbReference type="Gene3D" id="3.90.1750.20">
    <property type="entry name" value="Putative Large Serine Recombinase, Chain B, Domain 2"/>
    <property type="match status" value="1"/>
</dbReference>
<dbReference type="InterPro" id="IPR050639">
    <property type="entry name" value="SSR_resolvase"/>
</dbReference>
<dbReference type="Pfam" id="PF00239">
    <property type="entry name" value="Resolvase"/>
    <property type="match status" value="1"/>
</dbReference>
<accession>A0ABT7SKB7</accession>
<dbReference type="PANTHER" id="PTHR30461">
    <property type="entry name" value="DNA-INVERTASE FROM LAMBDOID PROPHAGE"/>
    <property type="match status" value="1"/>
</dbReference>
<feature type="domain" description="Resolvase/invertase-type recombinase catalytic" evidence="2">
    <location>
        <begin position="13"/>
        <end position="164"/>
    </location>
</feature>
<organism evidence="4 5">
    <name type="scientific">Cellulomonas alba</name>
    <dbReference type="NCBI Taxonomy" id="3053467"/>
    <lineage>
        <taxon>Bacteria</taxon>
        <taxon>Bacillati</taxon>
        <taxon>Actinomycetota</taxon>
        <taxon>Actinomycetes</taxon>
        <taxon>Micrococcales</taxon>
        <taxon>Cellulomonadaceae</taxon>
        <taxon>Cellulomonas</taxon>
    </lineage>
</organism>
<evidence type="ECO:0000256" key="1">
    <source>
        <dbReference type="SAM" id="Coils"/>
    </source>
</evidence>
<protein>
    <submittedName>
        <fullName evidence="4">Recombinase family protein</fullName>
    </submittedName>
</protein>
<dbReference type="PROSITE" id="PS51736">
    <property type="entry name" value="RECOMBINASES_3"/>
    <property type="match status" value="1"/>
</dbReference>
<dbReference type="PANTHER" id="PTHR30461:SF23">
    <property type="entry name" value="DNA RECOMBINASE-RELATED"/>
    <property type="match status" value="1"/>
</dbReference>
<gene>
    <name evidence="4" type="ORF">QRT04_16965</name>
</gene>
<comment type="caution">
    <text evidence="4">The sequence shown here is derived from an EMBL/GenBank/DDBJ whole genome shotgun (WGS) entry which is preliminary data.</text>
</comment>
<dbReference type="SUPFAM" id="SSF53041">
    <property type="entry name" value="Resolvase-like"/>
    <property type="match status" value="1"/>
</dbReference>
<evidence type="ECO:0000313" key="5">
    <source>
        <dbReference type="Proteomes" id="UP001529338"/>
    </source>
</evidence>
<dbReference type="Proteomes" id="UP001529338">
    <property type="component" value="Unassembled WGS sequence"/>
</dbReference>
<evidence type="ECO:0000313" key="4">
    <source>
        <dbReference type="EMBL" id="MDM7856633.1"/>
    </source>
</evidence>
<reference evidence="4 5" key="1">
    <citation type="submission" date="2023-06" db="EMBL/GenBank/DDBJ databases">
        <title>Cellulomonas sp. MW4 Whole genome sequence.</title>
        <authorList>
            <person name="Park S."/>
        </authorList>
    </citation>
    <scope>NUCLEOTIDE SEQUENCE [LARGE SCALE GENOMIC DNA]</scope>
    <source>
        <strain evidence="4 5">MW4</strain>
    </source>
</reference>
<dbReference type="SMART" id="SM00857">
    <property type="entry name" value="Resolvase"/>
    <property type="match status" value="1"/>
</dbReference>